<keyword evidence="3" id="KW-1185">Reference proteome</keyword>
<organism evidence="2 3">
    <name type="scientific">Blautia caecimuris</name>
    <dbReference type="NCBI Taxonomy" id="1796615"/>
    <lineage>
        <taxon>Bacteria</taxon>
        <taxon>Bacillati</taxon>
        <taxon>Bacillota</taxon>
        <taxon>Clostridia</taxon>
        <taxon>Lachnospirales</taxon>
        <taxon>Lachnospiraceae</taxon>
        <taxon>Blautia</taxon>
    </lineage>
</organism>
<feature type="domain" description="Transposase DDE" evidence="1">
    <location>
        <begin position="124"/>
        <end position="267"/>
    </location>
</feature>
<dbReference type="RefSeq" id="WP_177276238.1">
    <property type="nucleotide sequence ID" value="NZ_BAABXP010000002.1"/>
</dbReference>
<dbReference type="EMBL" id="JBEPMJ010000090">
    <property type="protein sequence ID" value="MET3752659.1"/>
    <property type="molecule type" value="Genomic_DNA"/>
</dbReference>
<dbReference type="InterPro" id="IPR025668">
    <property type="entry name" value="Tnp_DDE_dom"/>
</dbReference>
<protein>
    <recommendedName>
        <fullName evidence="1">Transposase DDE domain-containing protein</fullName>
    </recommendedName>
</protein>
<reference evidence="2 3" key="1">
    <citation type="submission" date="2024-06" db="EMBL/GenBank/DDBJ databases">
        <title>Genomic Encyclopedia of Type Strains, Phase IV (KMG-IV): sequencing the most valuable type-strain genomes for metagenomic binning, comparative biology and taxonomic classification.</title>
        <authorList>
            <person name="Goeker M."/>
        </authorList>
    </citation>
    <scope>NUCLEOTIDE SEQUENCE [LARGE SCALE GENOMIC DNA]</scope>
    <source>
        <strain evidence="2 3">DSM 29492</strain>
    </source>
</reference>
<evidence type="ECO:0000313" key="3">
    <source>
        <dbReference type="Proteomes" id="UP001549106"/>
    </source>
</evidence>
<evidence type="ECO:0000313" key="2">
    <source>
        <dbReference type="EMBL" id="MET3752659.1"/>
    </source>
</evidence>
<evidence type="ECO:0000259" key="1">
    <source>
        <dbReference type="Pfam" id="PF13612"/>
    </source>
</evidence>
<dbReference type="NCBIfam" id="NF033520">
    <property type="entry name" value="transpos_IS982"/>
    <property type="match status" value="1"/>
</dbReference>
<accession>A0ABV2M969</accession>
<dbReference type="Proteomes" id="UP001549106">
    <property type="component" value="Unassembled WGS sequence"/>
</dbReference>
<sequence>MLKFKDDYTTLTATFEDFILLVYTVIDDLYQRSVPVCVSQRRNVHTAKMSDSEIITLSICGELIGIDSEKAWYSFVKRNYRHLFPHLCCRTRFNRTRRALLQVTELLRQKLAQSFPIPDSRYFVIDSFPLPVCKFGRARYCRSFREDGANYGKCPSKKETYFGFKVHALITIEGYVTAFEITPASVDDREGLRDLAENHLRVTIFGDKGYTGENLLQDMREKGICLMSLKPSNHKNNWPKEIRQLIFRFRRRVETVFSQLSEQLNAEKVLAKSFHGLCTRLQNKILGHNLCMAFNSVFGEQCDIGQIKHLIF</sequence>
<name>A0ABV2M969_9FIRM</name>
<comment type="caution">
    <text evidence="2">The sequence shown here is derived from an EMBL/GenBank/DDBJ whole genome shotgun (WGS) entry which is preliminary data.</text>
</comment>
<proteinExistence type="predicted"/>
<dbReference type="Pfam" id="PF13612">
    <property type="entry name" value="DDE_Tnp_1_3"/>
    <property type="match status" value="1"/>
</dbReference>
<gene>
    <name evidence="2" type="ORF">ABID24_003934</name>
</gene>